<organism evidence="3 4">
    <name type="scientific">Sutcliffiella tianshenii</name>
    <dbReference type="NCBI Taxonomy" id="1463404"/>
    <lineage>
        <taxon>Bacteria</taxon>
        <taxon>Bacillati</taxon>
        <taxon>Bacillota</taxon>
        <taxon>Bacilli</taxon>
        <taxon>Bacillales</taxon>
        <taxon>Bacillaceae</taxon>
        <taxon>Sutcliffiella</taxon>
    </lineage>
</organism>
<dbReference type="Proteomes" id="UP000737402">
    <property type="component" value="Unassembled WGS sequence"/>
</dbReference>
<keyword evidence="4" id="KW-1185">Reference proteome</keyword>
<evidence type="ECO:0000256" key="1">
    <source>
        <dbReference type="SAM" id="Phobius"/>
    </source>
</evidence>
<gene>
    <name evidence="3" type="ORF">JOC95_003154</name>
</gene>
<keyword evidence="1" id="KW-0812">Transmembrane</keyword>
<dbReference type="Pfam" id="PF12164">
    <property type="entry name" value="SporV_AA"/>
    <property type="match status" value="1"/>
</dbReference>
<feature type="transmembrane region" description="Helical" evidence="1">
    <location>
        <begin position="97"/>
        <end position="117"/>
    </location>
</feature>
<evidence type="ECO:0000313" key="3">
    <source>
        <dbReference type="EMBL" id="MBM7621281.1"/>
    </source>
</evidence>
<keyword evidence="1" id="KW-1133">Transmembrane helix</keyword>
<feature type="domain" description="Stage V sporulation protein AA" evidence="2">
    <location>
        <begin position="3"/>
        <end position="90"/>
    </location>
</feature>
<dbReference type="RefSeq" id="WP_204418052.1">
    <property type="nucleotide sequence ID" value="NZ_JAFBED010000006.1"/>
</dbReference>
<dbReference type="InterPro" id="IPR021997">
    <property type="entry name" value="SporV_AA"/>
</dbReference>
<keyword evidence="1" id="KW-0472">Membrane</keyword>
<evidence type="ECO:0000259" key="2">
    <source>
        <dbReference type="Pfam" id="PF12164"/>
    </source>
</evidence>
<accession>A0ABS2P2U5</accession>
<name>A0ABS2P2U5_9BACI</name>
<protein>
    <submittedName>
        <fullName evidence="3">Stage V sporulation protein AA</fullName>
    </submittedName>
</protein>
<sequence length="206" mass="23726">MDKILYIRMRHRIQARPNQTITIGDVGQLVGDDEVVSQVSGIAIHQVNRSDKSIVVLDIMRVLKELRKADSELDVQTVGPAQTIVEIVYKTKQFRPMFFAAVWLLLFLGAALAIMNFHEDVSMRIVHQKIFKTITGLDDDKPLLLQIPYSIGLGLGMILFFNHVFRKRINEEPSPLEVEMFNYQQDLDMYVIMHENKESSKQTDDH</sequence>
<dbReference type="EMBL" id="JAFBED010000006">
    <property type="protein sequence ID" value="MBM7621281.1"/>
    <property type="molecule type" value="Genomic_DNA"/>
</dbReference>
<reference evidence="3 4" key="1">
    <citation type="submission" date="2021-01" db="EMBL/GenBank/DDBJ databases">
        <title>Genomic Encyclopedia of Type Strains, Phase IV (KMG-IV): sequencing the most valuable type-strain genomes for metagenomic binning, comparative biology and taxonomic classification.</title>
        <authorList>
            <person name="Goeker M."/>
        </authorList>
    </citation>
    <scope>NUCLEOTIDE SEQUENCE [LARGE SCALE GENOMIC DNA]</scope>
    <source>
        <strain evidence="3 4">DSM 25879</strain>
    </source>
</reference>
<comment type="caution">
    <text evidence="3">The sequence shown here is derived from an EMBL/GenBank/DDBJ whole genome shotgun (WGS) entry which is preliminary data.</text>
</comment>
<dbReference type="InterPro" id="IPR038548">
    <property type="entry name" value="SporV_AA_N_sf"/>
</dbReference>
<evidence type="ECO:0000313" key="4">
    <source>
        <dbReference type="Proteomes" id="UP000737402"/>
    </source>
</evidence>
<dbReference type="Gene3D" id="2.60.480.10">
    <property type="entry name" value="eubacterium ventriosum atcc domain"/>
    <property type="match status" value="1"/>
</dbReference>
<feature type="transmembrane region" description="Helical" evidence="1">
    <location>
        <begin position="147"/>
        <end position="165"/>
    </location>
</feature>
<proteinExistence type="predicted"/>